<organism evidence="1 2">
    <name type="scientific">Pichia membranifaciens</name>
    <dbReference type="NCBI Taxonomy" id="4926"/>
    <lineage>
        <taxon>Eukaryota</taxon>
        <taxon>Fungi</taxon>
        <taxon>Dikarya</taxon>
        <taxon>Ascomycota</taxon>
        <taxon>Saccharomycotina</taxon>
        <taxon>Pichiomycetes</taxon>
        <taxon>Pichiales</taxon>
        <taxon>Pichiaceae</taxon>
        <taxon>Pichia</taxon>
    </lineage>
</organism>
<comment type="caution">
    <text evidence="1">The sequence shown here is derived from an EMBL/GenBank/DDBJ whole genome shotgun (WGS) entry which is preliminary data.</text>
</comment>
<evidence type="ECO:0000313" key="2">
    <source>
        <dbReference type="Proteomes" id="UP000186136"/>
    </source>
</evidence>
<dbReference type="EMBL" id="BDGI01000046">
    <property type="protein sequence ID" value="GAV27775.1"/>
    <property type="molecule type" value="Genomic_DNA"/>
</dbReference>
<accession>A0A1Q2YE29</accession>
<gene>
    <name evidence="1" type="ORF">PMKS-001243</name>
</gene>
<sequence length="571" mass="66253">MDEQIKNTVIVYSCAFGEENRKRYANRIKQNTHGSRLRNDILPMDSRELLAEVCSVNIPDVTFGIYQKNDVIQYDYEVQILIDTCVINKIELSTVRDNEAQSGDVEEEILEDDDMELILKPFEVDSKQLKELMLPFKRAIHEELDTQDNNIVPRLRTRCLIMPIKLAKIWTLVWVKFSKFTKYLEVFQLSECPLQDDRLSYKSQEFIKSLLLDLFNLSAPNDLIFSYRYISHNSDFYTTKDSTIVKSIQSILKGYQLNGFNVSPSALPIVEFEEEKANARQTRSLPLMELKDIREFNLKNVKRAPKAVTYPPITARNSELRKRSGASSAKFYCNINSQEAENDGNTKGRTANRRTRQLVVEEKPKISVPAPKSSSNASSKVVVTLENLANIKKTINYDETKMSELVEEYVLTYNNVEAFLLDKWSRVNLFSKNEVPEAGLPFLIYGPSQIELEIIREGGIIATNTLKNKIKKYNVTLTTRTMRYLTSSRRWINQRFKLNRKIKGVYYTRDVNLIIPDYRDVPYIVMATHLAYDCLSPEETFEIIHRNWYISRKMVSFIIADCYKCKGKYSS</sequence>
<keyword evidence="2" id="KW-1185">Reference proteome</keyword>
<dbReference type="OrthoDB" id="3984991at2759"/>
<evidence type="ECO:0000313" key="1">
    <source>
        <dbReference type="EMBL" id="GAV27775.1"/>
    </source>
</evidence>
<proteinExistence type="predicted"/>
<dbReference type="Proteomes" id="UP000186136">
    <property type="component" value="Unassembled WGS sequence"/>
</dbReference>
<dbReference type="AlphaFoldDB" id="A0A1Q2YE29"/>
<name>A0A1Q2YE29_9ASCO</name>
<protein>
    <submittedName>
        <fullName evidence="1">Uncharacterized protein</fullName>
    </submittedName>
</protein>
<reference evidence="1 2" key="1">
    <citation type="submission" date="2016-08" db="EMBL/GenBank/DDBJ databases">
        <title>Whole genome shotgun sequence of Pichia membranifaciens KS47-1.</title>
        <authorList>
            <person name="Konishi M."/>
            <person name="Ishida M."/>
            <person name="Arakawa T."/>
            <person name="Kato Y."/>
            <person name="Horiuchi J."/>
        </authorList>
    </citation>
    <scope>NUCLEOTIDE SEQUENCE [LARGE SCALE GENOMIC DNA]</scope>
    <source>
        <strain evidence="1 2">KS47-1</strain>
    </source>
</reference>